<name>A0A431UV75_9BACI</name>
<feature type="chain" id="PRO_5038357460" evidence="6">
    <location>
        <begin position="23"/>
        <end position="330"/>
    </location>
</feature>
<dbReference type="Proteomes" id="UP000276349">
    <property type="component" value="Unassembled WGS sequence"/>
</dbReference>
<dbReference type="AlphaFoldDB" id="A0A431UV75"/>
<sequence length="330" mass="35755">MKNWKLLTVVMAMLLLVLTACGSKEEEVSEETNNAAETETETATEEASAFPLTIKSTVEGYEDVTFDKAPEKIVVFDYGFLDTLDALGVDVMAVAKGNFPEHLAKYADDKYLNAGGLKEPLLEDIAAMEPDAIFISGRQGDFYEQLSEIAPTVFVGTDSSNYYDSFKASVNIAGQLFDKQEEADAKLAEIDKALEEVKAIAADSGKALVTLYNETLSAYGPGDGSRYGHVHSVYGFTPADESLENSTHGAKLSYEQVLEINPDVLFVVDRVAATGGESNIKEAIENDIINKTTAAQNGKIIYLDGALWYLAGGGLQSELLKIQEIIEKLS</sequence>
<dbReference type="GO" id="GO:1901678">
    <property type="term" value="P:iron coordination entity transport"/>
    <property type="evidence" value="ECO:0007669"/>
    <property type="project" value="UniProtKB-ARBA"/>
</dbReference>
<dbReference type="Gene3D" id="3.40.50.1980">
    <property type="entry name" value="Nitrogenase molybdenum iron protein domain"/>
    <property type="match status" value="2"/>
</dbReference>
<feature type="signal peptide" evidence="6">
    <location>
        <begin position="1"/>
        <end position="22"/>
    </location>
</feature>
<protein>
    <submittedName>
        <fullName evidence="8">Siderophore ABC transporter substrate-binding protein</fullName>
    </submittedName>
</protein>
<comment type="caution">
    <text evidence="8">The sequence shown here is derived from an EMBL/GenBank/DDBJ whole genome shotgun (WGS) entry which is preliminary data.</text>
</comment>
<dbReference type="InterPro" id="IPR051313">
    <property type="entry name" value="Bact_iron-sidero_bind"/>
</dbReference>
<accession>A0A431UV75</accession>
<dbReference type="InterPro" id="IPR033870">
    <property type="entry name" value="FatB"/>
</dbReference>
<evidence type="ECO:0000256" key="5">
    <source>
        <dbReference type="SAM" id="MobiDB-lite"/>
    </source>
</evidence>
<evidence type="ECO:0000313" key="9">
    <source>
        <dbReference type="Proteomes" id="UP000276349"/>
    </source>
</evidence>
<dbReference type="GO" id="GO:0030288">
    <property type="term" value="C:outer membrane-bounded periplasmic space"/>
    <property type="evidence" value="ECO:0007669"/>
    <property type="project" value="TreeGrafter"/>
</dbReference>
<dbReference type="PROSITE" id="PS51257">
    <property type="entry name" value="PROKAR_LIPOPROTEIN"/>
    <property type="match status" value="1"/>
</dbReference>
<feature type="region of interest" description="Disordered" evidence="5">
    <location>
        <begin position="26"/>
        <end position="48"/>
    </location>
</feature>
<dbReference type="EMBL" id="RXNR01000010">
    <property type="protein sequence ID" value="RTQ94602.1"/>
    <property type="molecule type" value="Genomic_DNA"/>
</dbReference>
<dbReference type="PANTHER" id="PTHR30532">
    <property type="entry name" value="IRON III DICITRATE-BINDING PERIPLASMIC PROTEIN"/>
    <property type="match status" value="1"/>
</dbReference>
<dbReference type="GO" id="GO:0005886">
    <property type="term" value="C:plasma membrane"/>
    <property type="evidence" value="ECO:0007669"/>
    <property type="project" value="UniProtKB-SubCell"/>
</dbReference>
<keyword evidence="3" id="KW-0813">Transport</keyword>
<evidence type="ECO:0000256" key="6">
    <source>
        <dbReference type="SAM" id="SignalP"/>
    </source>
</evidence>
<dbReference type="RefSeq" id="WP_126293364.1">
    <property type="nucleotide sequence ID" value="NZ_JAXUAO010000026.1"/>
</dbReference>
<evidence type="ECO:0000256" key="2">
    <source>
        <dbReference type="ARBA" id="ARBA00008814"/>
    </source>
</evidence>
<dbReference type="SUPFAM" id="SSF53807">
    <property type="entry name" value="Helical backbone' metal receptor"/>
    <property type="match status" value="1"/>
</dbReference>
<comment type="subcellular location">
    <subcellularLocation>
        <location evidence="1">Cell membrane</location>
        <topology evidence="1">Lipid-anchor</topology>
    </subcellularLocation>
</comment>
<dbReference type="CDD" id="cd01140">
    <property type="entry name" value="FatB"/>
    <property type="match status" value="1"/>
</dbReference>
<evidence type="ECO:0000256" key="3">
    <source>
        <dbReference type="ARBA" id="ARBA00022448"/>
    </source>
</evidence>
<organism evidence="8 9">
    <name type="scientific">Lysinibacillus telephonicus</name>
    <dbReference type="NCBI Taxonomy" id="1714840"/>
    <lineage>
        <taxon>Bacteria</taxon>
        <taxon>Bacillati</taxon>
        <taxon>Bacillota</taxon>
        <taxon>Bacilli</taxon>
        <taxon>Bacillales</taxon>
        <taxon>Bacillaceae</taxon>
        <taxon>Lysinibacillus</taxon>
    </lineage>
</organism>
<comment type="similarity">
    <text evidence="2">Belongs to the bacterial solute-binding protein 8 family.</text>
</comment>
<dbReference type="InterPro" id="IPR002491">
    <property type="entry name" value="ABC_transptr_periplasmic_BD"/>
</dbReference>
<dbReference type="OrthoDB" id="63946at2"/>
<evidence type="ECO:0000256" key="1">
    <source>
        <dbReference type="ARBA" id="ARBA00004193"/>
    </source>
</evidence>
<dbReference type="PANTHER" id="PTHR30532:SF28">
    <property type="entry name" value="PETROBACTIN-BINDING PROTEIN YCLQ"/>
    <property type="match status" value="1"/>
</dbReference>
<reference evidence="8 9" key="1">
    <citation type="submission" date="2018-12" db="EMBL/GenBank/DDBJ databases">
        <authorList>
            <person name="Yu L."/>
        </authorList>
    </citation>
    <scope>NUCLEOTIDE SEQUENCE [LARGE SCALE GENOMIC DNA]</scope>
    <source>
        <strain evidence="8 9">S5H2222</strain>
    </source>
</reference>
<keyword evidence="9" id="KW-1185">Reference proteome</keyword>
<evidence type="ECO:0000313" key="8">
    <source>
        <dbReference type="EMBL" id="RTQ94602.1"/>
    </source>
</evidence>
<proteinExistence type="inferred from homology"/>
<dbReference type="Pfam" id="PF01497">
    <property type="entry name" value="Peripla_BP_2"/>
    <property type="match status" value="1"/>
</dbReference>
<gene>
    <name evidence="8" type="ORF">EKG35_05100</name>
</gene>
<feature type="domain" description="Fe/B12 periplasmic-binding" evidence="7">
    <location>
        <begin position="72"/>
        <end position="330"/>
    </location>
</feature>
<evidence type="ECO:0000256" key="4">
    <source>
        <dbReference type="ARBA" id="ARBA00022729"/>
    </source>
</evidence>
<dbReference type="PROSITE" id="PS50983">
    <property type="entry name" value="FE_B12_PBP"/>
    <property type="match status" value="1"/>
</dbReference>
<keyword evidence="4 6" id="KW-0732">Signal</keyword>
<evidence type="ECO:0000259" key="7">
    <source>
        <dbReference type="PROSITE" id="PS50983"/>
    </source>
</evidence>